<dbReference type="PROSITE" id="PS00026">
    <property type="entry name" value="CHIT_BIND_I_1"/>
    <property type="match status" value="2"/>
</dbReference>
<dbReference type="PANTHER" id="PTHR46471:SF2">
    <property type="entry name" value="CHITIN DEACETYLASE-RELATED"/>
    <property type="match status" value="1"/>
</dbReference>
<keyword evidence="11" id="KW-1185">Reference proteome</keyword>
<feature type="disulfide bond" evidence="7">
    <location>
        <begin position="110"/>
        <end position="124"/>
    </location>
</feature>
<dbReference type="PRINTS" id="PR00451">
    <property type="entry name" value="CHITINBINDNG"/>
</dbReference>
<dbReference type="EMBL" id="MCOG01000043">
    <property type="protein sequence ID" value="ORY70568.1"/>
    <property type="molecule type" value="Genomic_DNA"/>
</dbReference>
<feature type="disulfide bond" evidence="7">
    <location>
        <begin position="66"/>
        <end position="80"/>
    </location>
</feature>
<evidence type="ECO:0000313" key="11">
    <source>
        <dbReference type="Proteomes" id="UP000193920"/>
    </source>
</evidence>
<name>A0A1Y2EG61_9FUNG</name>
<feature type="signal peptide" evidence="8">
    <location>
        <begin position="1"/>
        <end position="24"/>
    </location>
</feature>
<dbReference type="AlphaFoldDB" id="A0A1Y2EG61"/>
<dbReference type="GO" id="GO:0046872">
    <property type="term" value="F:metal ion binding"/>
    <property type="evidence" value="ECO:0007669"/>
    <property type="project" value="UniProtKB-KW"/>
</dbReference>
<comment type="caution">
    <text evidence="10">The sequence shown here is derived from an EMBL/GenBank/DDBJ whole genome shotgun (WGS) entry which is preliminary data.</text>
</comment>
<keyword evidence="5" id="KW-0378">Hydrolase</keyword>
<keyword evidence="7" id="KW-1015">Disulfide bond</keyword>
<keyword evidence="3" id="KW-0479">Metal-binding</keyword>
<sequence length="136" mass="14968">MEFKLRTIILAYIALIALISNVYAQIDILITSTTSEPAAVEDIQPTINNYRCGKDFNNKSCSNGECCSKYGYCGTSDAYCGSKCQSKYGLCYGSNDRCGKKYGRCKNGKCCSKYGYCGRSKDYCKAGCQPIYGICK</sequence>
<evidence type="ECO:0000259" key="9">
    <source>
        <dbReference type="PROSITE" id="PS50941"/>
    </source>
</evidence>
<protein>
    <recommendedName>
        <fullName evidence="9">Chitin-binding type-1 domain-containing protein</fullName>
    </recommendedName>
</protein>
<comment type="cofactor">
    <cofactor evidence="1">
        <name>Co(2+)</name>
        <dbReference type="ChEBI" id="CHEBI:48828"/>
    </cofactor>
</comment>
<dbReference type="PROSITE" id="PS50941">
    <property type="entry name" value="CHIT_BIND_I_2"/>
    <property type="match status" value="2"/>
</dbReference>
<proteinExistence type="predicted"/>
<dbReference type="Gene3D" id="3.30.60.10">
    <property type="entry name" value="Endochitinase-like"/>
    <property type="match status" value="2"/>
</dbReference>
<evidence type="ECO:0000256" key="3">
    <source>
        <dbReference type="ARBA" id="ARBA00022723"/>
    </source>
</evidence>
<keyword evidence="2 7" id="KW-0147">Chitin-binding</keyword>
<evidence type="ECO:0000313" key="10">
    <source>
        <dbReference type="EMBL" id="ORY70568.1"/>
    </source>
</evidence>
<feature type="disulfide bond" evidence="7">
    <location>
        <begin position="52"/>
        <end position="67"/>
    </location>
</feature>
<accession>A0A1Y2EG61</accession>
<feature type="disulfide bond" evidence="7">
    <location>
        <begin position="61"/>
        <end position="73"/>
    </location>
</feature>
<dbReference type="OrthoDB" id="2158502at2759"/>
<dbReference type="Proteomes" id="UP000193920">
    <property type="component" value="Unassembled WGS sequence"/>
</dbReference>
<organism evidence="10 11">
    <name type="scientific">Neocallimastix californiae</name>
    <dbReference type="NCBI Taxonomy" id="1754190"/>
    <lineage>
        <taxon>Eukaryota</taxon>
        <taxon>Fungi</taxon>
        <taxon>Fungi incertae sedis</taxon>
        <taxon>Chytridiomycota</taxon>
        <taxon>Chytridiomycota incertae sedis</taxon>
        <taxon>Neocallimastigomycetes</taxon>
        <taxon>Neocallimastigales</taxon>
        <taxon>Neocallimastigaceae</taxon>
        <taxon>Neocallimastix</taxon>
    </lineage>
</organism>
<dbReference type="GO" id="GO:0008061">
    <property type="term" value="F:chitin binding"/>
    <property type="evidence" value="ECO:0007669"/>
    <property type="project" value="UniProtKB-UniRule"/>
</dbReference>
<feature type="domain" description="Chitin-binding type-1" evidence="9">
    <location>
        <begin position="49"/>
        <end position="93"/>
    </location>
</feature>
<dbReference type="SMART" id="SM00270">
    <property type="entry name" value="ChtBD1"/>
    <property type="match status" value="2"/>
</dbReference>
<dbReference type="InterPro" id="IPR001002">
    <property type="entry name" value="Chitin-bd_1"/>
</dbReference>
<feature type="chain" id="PRO_5012688848" description="Chitin-binding type-1 domain-containing protein" evidence="8">
    <location>
        <begin position="25"/>
        <end position="136"/>
    </location>
</feature>
<evidence type="ECO:0000256" key="2">
    <source>
        <dbReference type="ARBA" id="ARBA00022669"/>
    </source>
</evidence>
<reference evidence="10 11" key="1">
    <citation type="submission" date="2016-08" db="EMBL/GenBank/DDBJ databases">
        <title>A Parts List for Fungal Cellulosomes Revealed by Comparative Genomics.</title>
        <authorList>
            <consortium name="DOE Joint Genome Institute"/>
            <person name="Haitjema C.H."/>
            <person name="Gilmore S.P."/>
            <person name="Henske J.K."/>
            <person name="Solomon K.V."/>
            <person name="De Groot R."/>
            <person name="Kuo A."/>
            <person name="Mondo S.J."/>
            <person name="Salamov A.A."/>
            <person name="Labutti K."/>
            <person name="Zhao Z."/>
            <person name="Chiniquy J."/>
            <person name="Barry K."/>
            <person name="Brewer H.M."/>
            <person name="Purvine S.O."/>
            <person name="Wright A.T."/>
            <person name="Boxma B."/>
            <person name="Van Alen T."/>
            <person name="Hackstein J.H."/>
            <person name="Baker S.E."/>
            <person name="Grigoriev I.V."/>
            <person name="O'Malley M.A."/>
        </authorList>
    </citation>
    <scope>NUCLEOTIDE SEQUENCE [LARGE SCALE GENOMIC DNA]</scope>
    <source>
        <strain evidence="10 11">G1</strain>
    </source>
</reference>
<evidence type="ECO:0000256" key="7">
    <source>
        <dbReference type="PROSITE-ProRule" id="PRU00261"/>
    </source>
</evidence>
<evidence type="ECO:0000256" key="4">
    <source>
        <dbReference type="ARBA" id="ARBA00022729"/>
    </source>
</evidence>
<dbReference type="Pfam" id="PF00187">
    <property type="entry name" value="Chitin_bind_1"/>
    <property type="match status" value="2"/>
</dbReference>
<feature type="domain" description="Chitin-binding type-1" evidence="9">
    <location>
        <begin position="95"/>
        <end position="136"/>
    </location>
</feature>
<dbReference type="CDD" id="cd00035">
    <property type="entry name" value="ChtBD1"/>
    <property type="match status" value="1"/>
</dbReference>
<evidence type="ECO:0000256" key="5">
    <source>
        <dbReference type="ARBA" id="ARBA00022801"/>
    </source>
</evidence>
<dbReference type="PANTHER" id="PTHR46471">
    <property type="entry name" value="CHITIN DEACETYLASE"/>
    <property type="match status" value="1"/>
</dbReference>
<evidence type="ECO:0000256" key="1">
    <source>
        <dbReference type="ARBA" id="ARBA00001941"/>
    </source>
</evidence>
<feature type="disulfide bond" evidence="7">
    <location>
        <begin position="105"/>
        <end position="117"/>
    </location>
</feature>
<evidence type="ECO:0000256" key="8">
    <source>
        <dbReference type="SAM" id="SignalP"/>
    </source>
</evidence>
<evidence type="ECO:0000256" key="6">
    <source>
        <dbReference type="ARBA" id="ARBA00023277"/>
    </source>
</evidence>
<keyword evidence="4 8" id="KW-0732">Signal</keyword>
<comment type="caution">
    <text evidence="7">Lacks conserved residue(s) required for the propagation of feature annotation.</text>
</comment>
<dbReference type="InterPro" id="IPR018371">
    <property type="entry name" value="Chitin-binding_1_CS"/>
</dbReference>
<gene>
    <name evidence="10" type="ORF">LY90DRAFT_504139</name>
</gene>
<keyword evidence="6" id="KW-0119">Carbohydrate metabolism</keyword>
<dbReference type="SUPFAM" id="SSF57016">
    <property type="entry name" value="Plant lectins/antimicrobial peptides"/>
    <property type="match status" value="2"/>
</dbReference>
<dbReference type="GO" id="GO:0016787">
    <property type="term" value="F:hydrolase activity"/>
    <property type="evidence" value="ECO:0007669"/>
    <property type="project" value="UniProtKB-KW"/>
</dbReference>
<dbReference type="InterPro" id="IPR036861">
    <property type="entry name" value="Endochitinase-like_sf"/>
</dbReference>